<protein>
    <submittedName>
        <fullName evidence="5">YcnI family protein</fullName>
    </submittedName>
</protein>
<keyword evidence="2" id="KW-1133">Transmembrane helix</keyword>
<organism evidence="5 6">
    <name type="scientific">Saxibacter everestensis</name>
    <dbReference type="NCBI Taxonomy" id="2909229"/>
    <lineage>
        <taxon>Bacteria</taxon>
        <taxon>Bacillati</taxon>
        <taxon>Actinomycetota</taxon>
        <taxon>Actinomycetes</taxon>
        <taxon>Micrococcales</taxon>
        <taxon>Brevibacteriaceae</taxon>
        <taxon>Saxibacter</taxon>
    </lineage>
</organism>
<gene>
    <name evidence="5" type="ORF">LWF01_18580</name>
</gene>
<keyword evidence="2" id="KW-0472">Membrane</keyword>
<evidence type="ECO:0000256" key="3">
    <source>
        <dbReference type="SAM" id="SignalP"/>
    </source>
</evidence>
<dbReference type="Proteomes" id="UP001209083">
    <property type="component" value="Chromosome"/>
</dbReference>
<keyword evidence="6" id="KW-1185">Reference proteome</keyword>
<dbReference type="EMBL" id="CP090958">
    <property type="protein sequence ID" value="WGW12062.1"/>
    <property type="molecule type" value="Genomic_DNA"/>
</dbReference>
<evidence type="ECO:0000256" key="2">
    <source>
        <dbReference type="SAM" id="Phobius"/>
    </source>
</evidence>
<dbReference type="RefSeq" id="WP_349638860.1">
    <property type="nucleotide sequence ID" value="NZ_CP090958.1"/>
</dbReference>
<evidence type="ECO:0000313" key="5">
    <source>
        <dbReference type="EMBL" id="WGW12062.1"/>
    </source>
</evidence>
<dbReference type="InterPro" id="IPR038507">
    <property type="entry name" value="YcnI-like_sf"/>
</dbReference>
<dbReference type="CDD" id="cd08545">
    <property type="entry name" value="YcnI_like"/>
    <property type="match status" value="1"/>
</dbReference>
<dbReference type="Pfam" id="PF07987">
    <property type="entry name" value="DUF1775"/>
    <property type="match status" value="1"/>
</dbReference>
<dbReference type="InterPro" id="IPR012533">
    <property type="entry name" value="YcnI-copper_dom"/>
</dbReference>
<reference evidence="5 6" key="1">
    <citation type="submission" date="2023-05" db="EMBL/GenBank/DDBJ databases">
        <title>Lithophilousrod everest ZFBP1038 complete genpme.</title>
        <authorList>
            <person name="Tian M."/>
        </authorList>
    </citation>
    <scope>NUCLEOTIDE SEQUENCE [LARGE SCALE GENOMIC DNA]</scope>
    <source>
        <strain evidence="5 6">ZFBP1038</strain>
    </source>
</reference>
<sequence length="232" mass="23900">MNTIRRISTAAAVAALVVLPAAAASAHVRVIPDSTAADSYSELAFRVPNESDTAGTVRVKVTLPTATPLTSVSTKPVPGWTAKVTEGELPKPIEVDGATITKAPLSVTWTADKGTQIAPGQYQTFPISAGPLPKEGLTLTLPAEQTYSDGEVVSWSERTKKDGSEPELPAPAFQVTAAESEGHHDPADKAAGSADTATEPDDVMARWLGSLGLAVGIIAVAIALLGRRGKAA</sequence>
<evidence type="ECO:0000259" key="4">
    <source>
        <dbReference type="Pfam" id="PF07987"/>
    </source>
</evidence>
<proteinExistence type="predicted"/>
<keyword evidence="3" id="KW-0732">Signal</keyword>
<name>A0ABY8QSR2_9MICO</name>
<keyword evidence="2" id="KW-0812">Transmembrane</keyword>
<feature type="region of interest" description="Disordered" evidence="1">
    <location>
        <begin position="177"/>
        <end position="198"/>
    </location>
</feature>
<evidence type="ECO:0000313" key="6">
    <source>
        <dbReference type="Proteomes" id="UP001209083"/>
    </source>
</evidence>
<dbReference type="Gene3D" id="2.60.40.2230">
    <property type="entry name" value="Uncharacterised protein YcnI-like PF07987, DUF1775"/>
    <property type="match status" value="1"/>
</dbReference>
<accession>A0ABY8QSR2</accession>
<evidence type="ECO:0000256" key="1">
    <source>
        <dbReference type="SAM" id="MobiDB-lite"/>
    </source>
</evidence>
<feature type="chain" id="PRO_5046881021" evidence="3">
    <location>
        <begin position="24"/>
        <end position="232"/>
    </location>
</feature>
<feature type="transmembrane region" description="Helical" evidence="2">
    <location>
        <begin position="207"/>
        <end position="226"/>
    </location>
</feature>
<feature type="domain" description="YncI copper-binding" evidence="4">
    <location>
        <begin position="27"/>
        <end position="175"/>
    </location>
</feature>
<feature type="signal peptide" evidence="3">
    <location>
        <begin position="1"/>
        <end position="23"/>
    </location>
</feature>